<dbReference type="STRING" id="1237896.T0KHQ1"/>
<dbReference type="SUPFAM" id="SSF55298">
    <property type="entry name" value="YjgF-like"/>
    <property type="match status" value="1"/>
</dbReference>
<evidence type="ECO:0000313" key="2">
    <source>
        <dbReference type="Proteomes" id="UP000015530"/>
    </source>
</evidence>
<dbReference type="eggNOG" id="ENOG502RAUK">
    <property type="taxonomic scope" value="Eukaryota"/>
</dbReference>
<name>T0KHQ1_COLGC</name>
<reference evidence="2" key="1">
    <citation type="journal article" date="2013" name="Mol. Plant Microbe Interact.">
        <title>Global aspects of pacC regulation of pathogenicity genes in Colletotrichum gloeosporioides as revealed by transcriptome analysis.</title>
        <authorList>
            <person name="Alkan N."/>
            <person name="Meng X."/>
            <person name="Friedlander G."/>
            <person name="Reuveni E."/>
            <person name="Sukno S."/>
            <person name="Sherman A."/>
            <person name="Thon M."/>
            <person name="Fluhr R."/>
            <person name="Prusky D."/>
        </authorList>
    </citation>
    <scope>NUCLEOTIDE SEQUENCE [LARGE SCALE GENOMIC DNA]</scope>
    <source>
        <strain evidence="2">Cg-14</strain>
    </source>
</reference>
<evidence type="ECO:0000313" key="1">
    <source>
        <dbReference type="EMBL" id="EQB51694.1"/>
    </source>
</evidence>
<dbReference type="Proteomes" id="UP000015530">
    <property type="component" value="Unassembled WGS sequence"/>
</dbReference>
<dbReference type="OrthoDB" id="309640at2759"/>
<accession>T0KHQ1</accession>
<gene>
    <name evidence="1" type="ORF">CGLO_08728</name>
</gene>
<protein>
    <submittedName>
        <fullName evidence="1">Endoribonuclease L-PSP</fullName>
    </submittedName>
</protein>
<dbReference type="InterPro" id="IPR006175">
    <property type="entry name" value="YjgF/YER057c/UK114"/>
</dbReference>
<dbReference type="InterPro" id="IPR035959">
    <property type="entry name" value="RutC-like_sf"/>
</dbReference>
<organism evidence="1 2">
    <name type="scientific">Colletotrichum gloeosporioides (strain Cg-14)</name>
    <name type="common">Anthracnose fungus</name>
    <name type="synonym">Glomerella cingulata</name>
    <dbReference type="NCBI Taxonomy" id="1237896"/>
    <lineage>
        <taxon>Eukaryota</taxon>
        <taxon>Fungi</taxon>
        <taxon>Dikarya</taxon>
        <taxon>Ascomycota</taxon>
        <taxon>Pezizomycotina</taxon>
        <taxon>Sordariomycetes</taxon>
        <taxon>Hypocreomycetidae</taxon>
        <taxon>Glomerellales</taxon>
        <taxon>Glomerellaceae</taxon>
        <taxon>Colletotrichum</taxon>
        <taxon>Colletotrichum gloeosporioides species complex</taxon>
    </lineage>
</organism>
<comment type="caution">
    <text evidence="1">The sequence shown here is derived from an EMBL/GenBank/DDBJ whole genome shotgun (WGS) entry which is preliminary data.</text>
</comment>
<dbReference type="EMBL" id="AMYD01001760">
    <property type="protein sequence ID" value="EQB51694.1"/>
    <property type="molecule type" value="Genomic_DNA"/>
</dbReference>
<dbReference type="OMA" id="THACVIP"/>
<sequence length="167" mass="18325">MPEFIPQTPAPASGVRFFNWPGAGEEISESLKMTHACVIPPGASVIHVGGQAGIRSDNTVPVDLTEEIREAFSHIELSLREAGLTGSSEEVWACVYKVRTYHANTDAGFGLTLHGVLMEYFGKNRPLFTGVDVFKLLRPELHLEIEVEAFLPILVAATQKELLYMDA</sequence>
<dbReference type="HOGENOM" id="CLU_100715_1_0_1"/>
<dbReference type="AlphaFoldDB" id="T0KHQ1"/>
<dbReference type="Pfam" id="PF01042">
    <property type="entry name" value="Ribonuc_L-PSP"/>
    <property type="match status" value="1"/>
</dbReference>
<proteinExistence type="predicted"/>
<dbReference type="Gene3D" id="3.30.1330.40">
    <property type="entry name" value="RutC-like"/>
    <property type="match status" value="1"/>
</dbReference>